<keyword evidence="2" id="KW-1185">Reference proteome</keyword>
<protein>
    <submittedName>
        <fullName evidence="1">Uncharacterized protein</fullName>
    </submittedName>
</protein>
<gene>
    <name evidence="1" type="ORF">AMELA_G00111240</name>
</gene>
<accession>A0A7J6ASA1</accession>
<evidence type="ECO:0000313" key="1">
    <source>
        <dbReference type="EMBL" id="KAF4084891.1"/>
    </source>
</evidence>
<proteinExistence type="predicted"/>
<comment type="caution">
    <text evidence="1">The sequence shown here is derived from an EMBL/GenBank/DDBJ whole genome shotgun (WGS) entry which is preliminary data.</text>
</comment>
<name>A0A7J6ASA1_AMEME</name>
<sequence length="88" mass="9875">MDSVLATSTQGPSYTPLCPMIQFNSAVEVFWAHWCCCSLKVVWKFPQGGTPCPSTLMNLARPCCLKHHALLHWLPAQGFNQEESLIRL</sequence>
<organism evidence="1 2">
    <name type="scientific">Ameiurus melas</name>
    <name type="common">Black bullhead</name>
    <name type="synonym">Silurus melas</name>
    <dbReference type="NCBI Taxonomy" id="219545"/>
    <lineage>
        <taxon>Eukaryota</taxon>
        <taxon>Metazoa</taxon>
        <taxon>Chordata</taxon>
        <taxon>Craniata</taxon>
        <taxon>Vertebrata</taxon>
        <taxon>Euteleostomi</taxon>
        <taxon>Actinopterygii</taxon>
        <taxon>Neopterygii</taxon>
        <taxon>Teleostei</taxon>
        <taxon>Ostariophysi</taxon>
        <taxon>Siluriformes</taxon>
        <taxon>Ictaluridae</taxon>
        <taxon>Ameiurus</taxon>
    </lineage>
</organism>
<evidence type="ECO:0000313" key="2">
    <source>
        <dbReference type="Proteomes" id="UP000593565"/>
    </source>
</evidence>
<dbReference type="Proteomes" id="UP000593565">
    <property type="component" value="Unassembled WGS sequence"/>
</dbReference>
<dbReference type="EMBL" id="JAAGNN010000009">
    <property type="protein sequence ID" value="KAF4084891.1"/>
    <property type="molecule type" value="Genomic_DNA"/>
</dbReference>
<dbReference type="AlphaFoldDB" id="A0A7J6ASA1"/>
<reference evidence="1 2" key="1">
    <citation type="submission" date="2020-02" db="EMBL/GenBank/DDBJ databases">
        <title>A chromosome-scale genome assembly of the black bullhead catfish (Ameiurus melas).</title>
        <authorList>
            <person name="Wen M."/>
            <person name="Zham M."/>
            <person name="Cabau C."/>
            <person name="Klopp C."/>
            <person name="Donnadieu C."/>
            <person name="Roques C."/>
            <person name="Bouchez O."/>
            <person name="Lampietro C."/>
            <person name="Jouanno E."/>
            <person name="Herpin A."/>
            <person name="Louis A."/>
            <person name="Berthelot C."/>
            <person name="Parey E."/>
            <person name="Roest-Crollius H."/>
            <person name="Braasch I."/>
            <person name="Postlethwait J."/>
            <person name="Robinson-Rechavi M."/>
            <person name="Echchiki A."/>
            <person name="Begum T."/>
            <person name="Montfort J."/>
            <person name="Schartl M."/>
            <person name="Bobe J."/>
            <person name="Guiguen Y."/>
        </authorList>
    </citation>
    <scope>NUCLEOTIDE SEQUENCE [LARGE SCALE GENOMIC DNA]</scope>
    <source>
        <strain evidence="1">M_S1</strain>
        <tissue evidence="1">Blood</tissue>
    </source>
</reference>